<sequence>MGEVLLEVKDLKTYYPIRSGILQRVTGYVRAVDGVSFTIEDGETLGLVGESGSGKSTTGRSILRLTQPTGGEVWFQGKNLLRLDEREMRPMRRHLQIIFQDPYASLDPRMTVGQILEEPLLVHGVEDRAERRRRVQELLEVVGLGAYHMHRYAHEFSGGQRQRIGIARALALHPKLIVADEPVSALDVSIQSQVLNLMQDLQEQFQLTYLFIAHDLSVVRHISTRIGVMYLGRLVELGPSESVYDEPLHPYTQALLSAVPVPDPEAKRERIVLKGDVPSASNPPSGCAFHPRCPHAMDVCKTVRPEWKQVAPGRFVACHLHA</sequence>
<name>A0A1I7J1Q0_9BACL</name>
<dbReference type="GO" id="GO:0055085">
    <property type="term" value="P:transmembrane transport"/>
    <property type="evidence" value="ECO:0007669"/>
    <property type="project" value="UniProtKB-ARBA"/>
</dbReference>
<reference evidence="7" key="1">
    <citation type="submission" date="2016-10" db="EMBL/GenBank/DDBJ databases">
        <authorList>
            <person name="Varghese N."/>
        </authorList>
    </citation>
    <scope>NUCLEOTIDE SEQUENCE [LARGE SCALE GENOMIC DNA]</scope>
    <source>
        <strain evidence="7">DSM 17980</strain>
    </source>
</reference>
<evidence type="ECO:0000256" key="2">
    <source>
        <dbReference type="ARBA" id="ARBA00022448"/>
    </source>
</evidence>
<dbReference type="CDD" id="cd03257">
    <property type="entry name" value="ABC_NikE_OppD_transporters"/>
    <property type="match status" value="1"/>
</dbReference>
<dbReference type="InterPro" id="IPR027417">
    <property type="entry name" value="P-loop_NTPase"/>
</dbReference>
<dbReference type="InterPro" id="IPR050319">
    <property type="entry name" value="ABC_transp_ATP-bind"/>
</dbReference>
<dbReference type="InterPro" id="IPR003439">
    <property type="entry name" value="ABC_transporter-like_ATP-bd"/>
</dbReference>
<dbReference type="eggNOG" id="COG4608">
    <property type="taxonomic scope" value="Bacteria"/>
</dbReference>
<dbReference type="Proteomes" id="UP000183508">
    <property type="component" value="Unassembled WGS sequence"/>
</dbReference>
<keyword evidence="4 6" id="KW-0067">ATP-binding</keyword>
<evidence type="ECO:0000256" key="3">
    <source>
        <dbReference type="ARBA" id="ARBA00022741"/>
    </source>
</evidence>
<keyword evidence="2" id="KW-0813">Transport</keyword>
<dbReference type="Gene3D" id="3.40.50.300">
    <property type="entry name" value="P-loop containing nucleotide triphosphate hydrolases"/>
    <property type="match status" value="1"/>
</dbReference>
<evidence type="ECO:0000313" key="6">
    <source>
        <dbReference type="EMBL" id="SFU79108.1"/>
    </source>
</evidence>
<protein>
    <submittedName>
        <fullName evidence="6">Peptide/nickel transport system ATP-binding protein/oligopeptide transport system ATP-binding protein</fullName>
    </submittedName>
</protein>
<dbReference type="PANTHER" id="PTHR43776">
    <property type="entry name" value="TRANSPORT ATP-BINDING PROTEIN"/>
    <property type="match status" value="1"/>
</dbReference>
<dbReference type="GO" id="GO:0005524">
    <property type="term" value="F:ATP binding"/>
    <property type="evidence" value="ECO:0007669"/>
    <property type="project" value="UniProtKB-KW"/>
</dbReference>
<dbReference type="PANTHER" id="PTHR43776:SF7">
    <property type="entry name" value="D,D-DIPEPTIDE TRANSPORT ATP-BINDING PROTEIN DDPF-RELATED"/>
    <property type="match status" value="1"/>
</dbReference>
<evidence type="ECO:0000259" key="5">
    <source>
        <dbReference type="PROSITE" id="PS50893"/>
    </source>
</evidence>
<dbReference type="GO" id="GO:0015833">
    <property type="term" value="P:peptide transport"/>
    <property type="evidence" value="ECO:0007669"/>
    <property type="project" value="InterPro"/>
</dbReference>
<dbReference type="SUPFAM" id="SSF52540">
    <property type="entry name" value="P-loop containing nucleoside triphosphate hydrolases"/>
    <property type="match status" value="1"/>
</dbReference>
<dbReference type="AlphaFoldDB" id="A0A1I7J1Q0"/>
<gene>
    <name evidence="6" type="ORF">SAMN05421543_10865</name>
</gene>
<feature type="domain" description="ABC transporter" evidence="5">
    <location>
        <begin position="6"/>
        <end position="256"/>
    </location>
</feature>
<keyword evidence="3" id="KW-0547">Nucleotide-binding</keyword>
<dbReference type="InterPro" id="IPR003593">
    <property type="entry name" value="AAA+_ATPase"/>
</dbReference>
<dbReference type="NCBIfam" id="NF008453">
    <property type="entry name" value="PRK11308.1"/>
    <property type="match status" value="1"/>
</dbReference>
<dbReference type="EMBL" id="FPBV01000008">
    <property type="protein sequence ID" value="SFU79108.1"/>
    <property type="molecule type" value="Genomic_DNA"/>
</dbReference>
<dbReference type="PROSITE" id="PS00211">
    <property type="entry name" value="ABC_TRANSPORTER_1"/>
    <property type="match status" value="1"/>
</dbReference>
<dbReference type="PROSITE" id="PS50893">
    <property type="entry name" value="ABC_TRANSPORTER_2"/>
    <property type="match status" value="1"/>
</dbReference>
<dbReference type="SMART" id="SM00382">
    <property type="entry name" value="AAA"/>
    <property type="match status" value="1"/>
</dbReference>
<dbReference type="OrthoDB" id="43981at2"/>
<dbReference type="InterPro" id="IPR013563">
    <property type="entry name" value="Oligopep_ABC_C"/>
</dbReference>
<dbReference type="Pfam" id="PF00005">
    <property type="entry name" value="ABC_tran"/>
    <property type="match status" value="1"/>
</dbReference>
<organism evidence="6 7">
    <name type="scientific">Alicyclobacillus macrosporangiidus</name>
    <dbReference type="NCBI Taxonomy" id="392015"/>
    <lineage>
        <taxon>Bacteria</taxon>
        <taxon>Bacillati</taxon>
        <taxon>Bacillota</taxon>
        <taxon>Bacilli</taxon>
        <taxon>Bacillales</taxon>
        <taxon>Alicyclobacillaceae</taxon>
        <taxon>Alicyclobacillus</taxon>
    </lineage>
</organism>
<dbReference type="InterPro" id="IPR017871">
    <property type="entry name" value="ABC_transporter-like_CS"/>
</dbReference>
<comment type="similarity">
    <text evidence="1">Belongs to the ABC transporter superfamily.</text>
</comment>
<dbReference type="RefSeq" id="WP_074951761.1">
    <property type="nucleotide sequence ID" value="NZ_FPBV01000008.1"/>
</dbReference>
<evidence type="ECO:0000313" key="7">
    <source>
        <dbReference type="Proteomes" id="UP000183508"/>
    </source>
</evidence>
<dbReference type="STRING" id="392015.SAMN05421543_10865"/>
<evidence type="ECO:0000256" key="4">
    <source>
        <dbReference type="ARBA" id="ARBA00022840"/>
    </source>
</evidence>
<proteinExistence type="inferred from homology"/>
<dbReference type="Pfam" id="PF08352">
    <property type="entry name" value="oligo_HPY"/>
    <property type="match status" value="1"/>
</dbReference>
<accession>A0A1I7J1Q0</accession>
<dbReference type="GO" id="GO:0016887">
    <property type="term" value="F:ATP hydrolysis activity"/>
    <property type="evidence" value="ECO:0007669"/>
    <property type="project" value="InterPro"/>
</dbReference>
<dbReference type="NCBIfam" id="TIGR01727">
    <property type="entry name" value="oligo_HPY"/>
    <property type="match status" value="1"/>
</dbReference>
<dbReference type="FunFam" id="3.40.50.300:FF:000016">
    <property type="entry name" value="Oligopeptide ABC transporter ATP-binding component"/>
    <property type="match status" value="1"/>
</dbReference>
<keyword evidence="7" id="KW-1185">Reference proteome</keyword>
<evidence type="ECO:0000256" key="1">
    <source>
        <dbReference type="ARBA" id="ARBA00005417"/>
    </source>
</evidence>